<keyword evidence="2" id="KW-1185">Reference proteome</keyword>
<gene>
    <name evidence="1" type="ORF">H0486_10695</name>
</gene>
<protein>
    <submittedName>
        <fullName evidence="1">DUF523 domain-containing protein</fullName>
    </submittedName>
</protein>
<organism evidence="1 2">
    <name type="scientific">Variimorphobacter saccharofermentans</name>
    <dbReference type="NCBI Taxonomy" id="2755051"/>
    <lineage>
        <taxon>Bacteria</taxon>
        <taxon>Bacillati</taxon>
        <taxon>Bacillota</taxon>
        <taxon>Clostridia</taxon>
        <taxon>Lachnospirales</taxon>
        <taxon>Lachnospiraceae</taxon>
        <taxon>Variimorphobacter</taxon>
    </lineage>
</organism>
<dbReference type="PANTHER" id="PTHR30087">
    <property type="entry name" value="INNER MEMBRANE PROTEIN"/>
    <property type="match status" value="1"/>
</dbReference>
<evidence type="ECO:0000313" key="1">
    <source>
        <dbReference type="EMBL" id="MBB2183345.1"/>
    </source>
</evidence>
<dbReference type="InterPro" id="IPR007553">
    <property type="entry name" value="2-thiour_desulf"/>
</dbReference>
<dbReference type="Pfam" id="PF04463">
    <property type="entry name" value="2-thiour_desulf"/>
    <property type="match status" value="1"/>
</dbReference>
<dbReference type="RefSeq" id="WP_228353005.1">
    <property type="nucleotide sequence ID" value="NZ_JACEGA010000001.1"/>
</dbReference>
<dbReference type="EMBL" id="JACEGA010000001">
    <property type="protein sequence ID" value="MBB2183345.1"/>
    <property type="molecule type" value="Genomic_DNA"/>
</dbReference>
<proteinExistence type="predicted"/>
<reference evidence="1 2" key="1">
    <citation type="submission" date="2020-07" db="EMBL/GenBank/DDBJ databases">
        <title>Characterization and genome sequencing of isolate MD1, a novel member within the family Lachnospiraceae.</title>
        <authorList>
            <person name="Rettenmaier R."/>
            <person name="Di Bello L."/>
            <person name="Zinser C."/>
            <person name="Scheitz K."/>
            <person name="Liebl W."/>
            <person name="Zverlov V."/>
        </authorList>
    </citation>
    <scope>NUCLEOTIDE SEQUENCE [LARGE SCALE GENOMIC DNA]</scope>
    <source>
        <strain evidence="1 2">MD1</strain>
    </source>
</reference>
<accession>A0A839K0A3</accession>
<evidence type="ECO:0000313" key="2">
    <source>
        <dbReference type="Proteomes" id="UP000574276"/>
    </source>
</evidence>
<comment type="caution">
    <text evidence="1">The sequence shown here is derived from an EMBL/GenBank/DDBJ whole genome shotgun (WGS) entry which is preliminary data.</text>
</comment>
<dbReference type="PANTHER" id="PTHR30087:SF1">
    <property type="entry name" value="HYPOTHETICAL CYTOSOLIC PROTEIN"/>
    <property type="match status" value="1"/>
</dbReference>
<dbReference type="AlphaFoldDB" id="A0A839K0A3"/>
<name>A0A839K0A3_9FIRM</name>
<sequence length="142" mass="15872">MNILISACLMGVNCRYDGVGMWIEHLDELMKKYHLIPVCPEIFGGMSTPREPAERIKDKVITRIGEDVTEYYKKGAQEVLNLAKLYQCEYAILKERSPSCGCGKIYDGTFTHTQIDGDGVLAELLISEGIKVLGESNVQELL</sequence>
<dbReference type="Proteomes" id="UP000574276">
    <property type="component" value="Unassembled WGS sequence"/>
</dbReference>